<sequence>MRRLSLLLVVSMDLRWTAALAIYVGAGKLLPHRAILSKAAGVVAVAPGAVRVAGAALFLSQAFW</sequence>
<accession>A0A3L7A2S1</accession>
<dbReference type="AlphaFoldDB" id="A0A3L7A2S1"/>
<organism evidence="1 2">
    <name type="scientific">Xanthobacter tagetidis</name>
    <dbReference type="NCBI Taxonomy" id="60216"/>
    <lineage>
        <taxon>Bacteria</taxon>
        <taxon>Pseudomonadati</taxon>
        <taxon>Pseudomonadota</taxon>
        <taxon>Alphaproteobacteria</taxon>
        <taxon>Hyphomicrobiales</taxon>
        <taxon>Xanthobacteraceae</taxon>
        <taxon>Xanthobacter</taxon>
    </lineage>
</organism>
<proteinExistence type="predicted"/>
<name>A0A3L7A2S1_9HYPH</name>
<reference evidence="1 2" key="1">
    <citation type="submission" date="2018-10" db="EMBL/GenBank/DDBJ databases">
        <title>Xanthobacter tagetidis genome sequencing and assembly.</title>
        <authorList>
            <person name="Maclea K.S."/>
            <person name="Goen A.E."/>
            <person name="Fatima S.A."/>
        </authorList>
    </citation>
    <scope>NUCLEOTIDE SEQUENCE [LARGE SCALE GENOMIC DNA]</scope>
    <source>
        <strain evidence="1 2">ATCC 700314</strain>
    </source>
</reference>
<evidence type="ECO:0000313" key="1">
    <source>
        <dbReference type="EMBL" id="RLP74613.1"/>
    </source>
</evidence>
<comment type="caution">
    <text evidence="1">The sequence shown here is derived from an EMBL/GenBank/DDBJ whole genome shotgun (WGS) entry which is preliminary data.</text>
</comment>
<dbReference type="Proteomes" id="UP000269692">
    <property type="component" value="Unassembled WGS sequence"/>
</dbReference>
<keyword evidence="2" id="KW-1185">Reference proteome</keyword>
<dbReference type="EMBL" id="RCTF01000018">
    <property type="protein sequence ID" value="RLP74613.1"/>
    <property type="molecule type" value="Genomic_DNA"/>
</dbReference>
<evidence type="ECO:0000313" key="2">
    <source>
        <dbReference type="Proteomes" id="UP000269692"/>
    </source>
</evidence>
<protein>
    <submittedName>
        <fullName evidence="1">Uncharacterized protein</fullName>
    </submittedName>
</protein>
<gene>
    <name evidence="1" type="ORF">D9R14_18220</name>
</gene>